<feature type="transmembrane region" description="Helical" evidence="4">
    <location>
        <begin position="63"/>
        <end position="87"/>
    </location>
</feature>
<dbReference type="GO" id="GO:0016757">
    <property type="term" value="F:glycosyltransferase activity"/>
    <property type="evidence" value="ECO:0007669"/>
    <property type="project" value="UniProtKB-KW"/>
</dbReference>
<keyword evidence="7" id="KW-1185">Reference proteome</keyword>
<keyword evidence="2 6" id="KW-0328">Glycosyltransferase</keyword>
<keyword evidence="4" id="KW-0472">Membrane</keyword>
<dbReference type="Pfam" id="PF00535">
    <property type="entry name" value="Glycos_transf_2"/>
    <property type="match status" value="1"/>
</dbReference>
<dbReference type="PANTHER" id="PTHR43630:SF1">
    <property type="entry name" value="POLY-BETA-1,6-N-ACETYL-D-GLUCOSAMINE SYNTHASE"/>
    <property type="match status" value="1"/>
</dbReference>
<dbReference type="Gene3D" id="3.90.550.10">
    <property type="entry name" value="Spore Coat Polysaccharide Biosynthesis Protein SpsA, Chain A"/>
    <property type="match status" value="1"/>
</dbReference>
<evidence type="ECO:0000313" key="6">
    <source>
        <dbReference type="EMBL" id="MBB3046843.1"/>
    </source>
</evidence>
<comment type="caution">
    <text evidence="6">The sequence shown here is derived from an EMBL/GenBank/DDBJ whole genome shotgun (WGS) entry which is preliminary data.</text>
</comment>
<accession>A0A7W4W481</accession>
<dbReference type="SUPFAM" id="SSF53448">
    <property type="entry name" value="Nucleotide-diphospho-sugar transferases"/>
    <property type="match status" value="1"/>
</dbReference>
<comment type="similarity">
    <text evidence="1">Belongs to the glycosyltransferase 2 family.</text>
</comment>
<keyword evidence="3 6" id="KW-0808">Transferase</keyword>
<organism evidence="6 7">
    <name type="scientific">Litorivivens lipolytica</name>
    <dbReference type="NCBI Taxonomy" id="1524264"/>
    <lineage>
        <taxon>Bacteria</taxon>
        <taxon>Pseudomonadati</taxon>
        <taxon>Pseudomonadota</taxon>
        <taxon>Gammaproteobacteria</taxon>
        <taxon>Litorivivens</taxon>
    </lineage>
</organism>
<name>A0A7W4W481_9GAMM</name>
<evidence type="ECO:0000313" key="7">
    <source>
        <dbReference type="Proteomes" id="UP000537130"/>
    </source>
</evidence>
<evidence type="ECO:0000256" key="1">
    <source>
        <dbReference type="ARBA" id="ARBA00006739"/>
    </source>
</evidence>
<feature type="domain" description="Glycosyltransferase 2-like" evidence="5">
    <location>
        <begin position="103"/>
        <end position="279"/>
    </location>
</feature>
<proteinExistence type="inferred from homology"/>
<dbReference type="EC" id="2.4.-.-" evidence="6"/>
<dbReference type="EMBL" id="JACHWY010000001">
    <property type="protein sequence ID" value="MBB3046843.1"/>
    <property type="molecule type" value="Genomic_DNA"/>
</dbReference>
<dbReference type="InterPro" id="IPR001173">
    <property type="entry name" value="Glyco_trans_2-like"/>
</dbReference>
<protein>
    <submittedName>
        <fullName evidence="6">Biofilm PGA synthesis N-glycosyltransferase PgaC</fullName>
        <ecNumber evidence="6">2.4.-.-</ecNumber>
    </submittedName>
</protein>
<feature type="transmembrane region" description="Helical" evidence="4">
    <location>
        <begin position="29"/>
        <end position="51"/>
    </location>
</feature>
<dbReference type="InterPro" id="IPR029044">
    <property type="entry name" value="Nucleotide-diphossugar_trans"/>
</dbReference>
<evidence type="ECO:0000256" key="2">
    <source>
        <dbReference type="ARBA" id="ARBA00022676"/>
    </source>
</evidence>
<keyword evidence="4" id="KW-1133">Transmembrane helix</keyword>
<feature type="transmembrane region" description="Helical" evidence="4">
    <location>
        <begin position="354"/>
        <end position="377"/>
    </location>
</feature>
<evidence type="ECO:0000256" key="4">
    <source>
        <dbReference type="SAM" id="Phobius"/>
    </source>
</evidence>
<dbReference type="Proteomes" id="UP000537130">
    <property type="component" value="Unassembled WGS sequence"/>
</dbReference>
<sequence>MTVVTALDSELAAESQSGRKRYLTVATRLAFMLVFAALWMGGSLYLAIPWINALANDIGLVAAWLVVAGIALIPGYINAFLIAGLLFDWRPKFKPLEQAPGLSILIAAYNEEDSIYGTLGSIYSQNYPGPLQIVVINDGSQDRTAEIVREFQVLVERLQVHYTLELIDCPKNAGKAAALNQGLMQAKYDLVATVDADSMLFGEALLNIVTNHVRSPSRTASTAGCVLVRNSRKNMLAKLQEWDYFLGISVVKRIQSLLQGTLVAQGAFSVYNKSALEEIDGWRDTVGEDIVLTWKIIEKGYRVGFAENAFAFTNVPEDYRTFYNQRKRWSRGLIEAFKRSPRVLIQLRLNTPFVWLNVLFPYLDCIYLFIFLPGVLGAIFFKYYAVASIVTLLLLPLILILNLLMYVKQVSVFNQYGLKVRRNILGALVFMLGYQAILAPACIVGYASEMFNLRKSW</sequence>
<keyword evidence="4" id="KW-0812">Transmembrane</keyword>
<dbReference type="CDD" id="cd06423">
    <property type="entry name" value="CESA_like"/>
    <property type="match status" value="1"/>
</dbReference>
<dbReference type="RefSeq" id="WP_246386461.1">
    <property type="nucleotide sequence ID" value="NZ_JACHWY010000001.1"/>
</dbReference>
<gene>
    <name evidence="6" type="ORF">FHR99_001079</name>
</gene>
<feature type="transmembrane region" description="Helical" evidence="4">
    <location>
        <begin position="424"/>
        <end position="447"/>
    </location>
</feature>
<evidence type="ECO:0000256" key="3">
    <source>
        <dbReference type="ARBA" id="ARBA00022679"/>
    </source>
</evidence>
<reference evidence="6 7" key="1">
    <citation type="submission" date="2020-08" db="EMBL/GenBank/DDBJ databases">
        <title>Genomic Encyclopedia of Type Strains, Phase III (KMG-III): the genomes of soil and plant-associated and newly described type strains.</title>
        <authorList>
            <person name="Whitman W."/>
        </authorList>
    </citation>
    <scope>NUCLEOTIDE SEQUENCE [LARGE SCALE GENOMIC DNA]</scope>
    <source>
        <strain evidence="6 7">CECT 8654</strain>
    </source>
</reference>
<dbReference type="AlphaFoldDB" id="A0A7W4W481"/>
<evidence type="ECO:0000259" key="5">
    <source>
        <dbReference type="Pfam" id="PF00535"/>
    </source>
</evidence>
<dbReference type="PANTHER" id="PTHR43630">
    <property type="entry name" value="POLY-BETA-1,6-N-ACETYL-D-GLUCOSAMINE SYNTHASE"/>
    <property type="match status" value="1"/>
</dbReference>
<feature type="transmembrane region" description="Helical" evidence="4">
    <location>
        <begin position="383"/>
        <end position="404"/>
    </location>
</feature>